<evidence type="ECO:0000256" key="3">
    <source>
        <dbReference type="ARBA" id="ARBA00022729"/>
    </source>
</evidence>
<dbReference type="SUPFAM" id="SSF74748">
    <property type="entry name" value="Variable surface antigen VlsE"/>
    <property type="match status" value="1"/>
</dbReference>
<keyword evidence="3" id="KW-0732">Signal</keyword>
<sequence>MLYRCNSGGVAGEEGKVDLAKKNSFLESLVAIGEGFREIFVGFGSAVGDILGFNAVKSDDNRSKVEEHFKSIGDGLKNTKDKLDELSKQIVSTSNADTKGVEAVIQGSSAIITKRND</sequence>
<reference evidence="9" key="1">
    <citation type="submission" date="2013-02" db="EMBL/GenBank/DDBJ databases">
        <title>Comparative genomics of Borrelia species.</title>
        <authorList>
            <person name="Schwan T.G."/>
            <person name="Raffel S.J."/>
            <person name="Porcella S.F."/>
        </authorList>
    </citation>
    <scope>NUCLEOTIDE SEQUENCE</scope>
    <source>
        <strain evidence="9">DOU</strain>
        <plasmid evidence="9">unnamed</plasmid>
    </source>
</reference>
<accession>W5SLE1</accession>
<keyword evidence="5 8" id="KW-0564">Palmitate</keyword>
<proteinExistence type="predicted"/>
<dbReference type="Pfam" id="PF00921">
    <property type="entry name" value="Lipoprotein_2"/>
    <property type="match status" value="1"/>
</dbReference>
<dbReference type="GO" id="GO:0009279">
    <property type="term" value="C:cell outer membrane"/>
    <property type="evidence" value="ECO:0007669"/>
    <property type="project" value="UniProtKB-SubCell"/>
</dbReference>
<keyword evidence="4 8" id="KW-0472">Membrane</keyword>
<evidence type="ECO:0000256" key="2">
    <source>
        <dbReference type="ARBA" id="ARBA00004459"/>
    </source>
</evidence>
<geneLocation type="plasmid" evidence="9">
    <name>unnamed</name>
</geneLocation>
<evidence type="ECO:0000256" key="8">
    <source>
        <dbReference type="RuleBase" id="RU363105"/>
    </source>
</evidence>
<name>W5SLE1_9SPIR</name>
<organism evidence="9">
    <name type="scientific">Borrelia crocidurae DOU</name>
    <dbReference type="NCBI Taxonomy" id="1293575"/>
    <lineage>
        <taxon>Bacteria</taxon>
        <taxon>Pseudomonadati</taxon>
        <taxon>Spirochaetota</taxon>
        <taxon>Spirochaetia</taxon>
        <taxon>Spirochaetales</taxon>
        <taxon>Borreliaceae</taxon>
        <taxon>Borrelia</taxon>
    </lineage>
</organism>
<evidence type="ECO:0000256" key="5">
    <source>
        <dbReference type="ARBA" id="ARBA00023139"/>
    </source>
</evidence>
<evidence type="ECO:0000256" key="4">
    <source>
        <dbReference type="ARBA" id="ARBA00023136"/>
    </source>
</evidence>
<evidence type="ECO:0000313" key="9">
    <source>
        <dbReference type="EMBL" id="AHH07700.1"/>
    </source>
</evidence>
<evidence type="ECO:0000256" key="6">
    <source>
        <dbReference type="ARBA" id="ARBA00023237"/>
    </source>
</evidence>
<keyword evidence="7 8" id="KW-0449">Lipoprotein</keyword>
<evidence type="ECO:0000256" key="7">
    <source>
        <dbReference type="ARBA" id="ARBA00023288"/>
    </source>
</evidence>
<dbReference type="InterPro" id="IPR000680">
    <property type="entry name" value="Borrelia_lipo"/>
</dbReference>
<keyword evidence="9" id="KW-0614">Plasmid</keyword>
<protein>
    <recommendedName>
        <fullName evidence="8">Variable large protein</fullName>
    </recommendedName>
</protein>
<comment type="subcellular location">
    <subcellularLocation>
        <location evidence="2 8">Cell outer membrane</location>
        <topology evidence="2 8">Lipid-anchor</topology>
    </subcellularLocation>
</comment>
<dbReference type="HOGENOM" id="CLU_2080211_0_0_12"/>
<evidence type="ECO:0000256" key="1">
    <source>
        <dbReference type="ARBA" id="ARBA00003932"/>
    </source>
</evidence>
<dbReference type="AlphaFoldDB" id="W5SLE1"/>
<dbReference type="EMBL" id="CP004331">
    <property type="protein sequence ID" value="AHH07700.1"/>
    <property type="molecule type" value="Genomic_DNA"/>
</dbReference>
<gene>
    <name evidence="9" type="ORF">BCD_1634</name>
</gene>
<keyword evidence="6 8" id="KW-0998">Cell outer membrane</keyword>
<comment type="function">
    <text evidence="1 8">The Vlp and Vsp proteins are antigenically distinct proteins, only one vlp or vsp gene is transcriptionally active at any one time. Switching between these genes is a mechanism of host immune response evasion.</text>
</comment>